<sequence length="238" mass="24910">MILKATICMFLLAISLEFSNGTRILLDTTSDVTHVAPLSTNEPDTSSPIDESDTPVENPTPTLPSGQIPATIAHAPVVGPTKALPTRVAPTVGTTTNNVAPMATPVGVTPTGGLGATGGGVVSGEHPTLSFFMHDVLGRTHATSRVGFYLSSSLDGSSHTFALTTLFHGSDHEMDDTISFFRVHRTASEISHIAVIGGTGKYDEAKGYATIESLPQVDEHTTDGVETIVHVNVYLTTS</sequence>
<name>A0ACB8ZEX7_9ASTR</name>
<evidence type="ECO:0000313" key="1">
    <source>
        <dbReference type="EMBL" id="KAI3695874.1"/>
    </source>
</evidence>
<dbReference type="Proteomes" id="UP001056120">
    <property type="component" value="Linkage Group LG26"/>
</dbReference>
<reference evidence="2" key="1">
    <citation type="journal article" date="2022" name="Mol. Ecol. Resour.">
        <title>The genomes of chicory, endive, great burdock and yacon provide insights into Asteraceae palaeo-polyploidization history and plant inulin production.</title>
        <authorList>
            <person name="Fan W."/>
            <person name="Wang S."/>
            <person name="Wang H."/>
            <person name="Wang A."/>
            <person name="Jiang F."/>
            <person name="Liu H."/>
            <person name="Zhao H."/>
            <person name="Xu D."/>
            <person name="Zhang Y."/>
        </authorList>
    </citation>
    <scope>NUCLEOTIDE SEQUENCE [LARGE SCALE GENOMIC DNA]</scope>
    <source>
        <strain evidence="2">cv. Yunnan</strain>
    </source>
</reference>
<gene>
    <name evidence="1" type="ORF">L1987_78877</name>
</gene>
<organism evidence="1 2">
    <name type="scientific">Smallanthus sonchifolius</name>
    <dbReference type="NCBI Taxonomy" id="185202"/>
    <lineage>
        <taxon>Eukaryota</taxon>
        <taxon>Viridiplantae</taxon>
        <taxon>Streptophyta</taxon>
        <taxon>Embryophyta</taxon>
        <taxon>Tracheophyta</taxon>
        <taxon>Spermatophyta</taxon>
        <taxon>Magnoliopsida</taxon>
        <taxon>eudicotyledons</taxon>
        <taxon>Gunneridae</taxon>
        <taxon>Pentapetalae</taxon>
        <taxon>asterids</taxon>
        <taxon>campanulids</taxon>
        <taxon>Asterales</taxon>
        <taxon>Asteraceae</taxon>
        <taxon>Asteroideae</taxon>
        <taxon>Heliantheae alliance</taxon>
        <taxon>Millerieae</taxon>
        <taxon>Smallanthus</taxon>
    </lineage>
</organism>
<evidence type="ECO:0000313" key="2">
    <source>
        <dbReference type="Proteomes" id="UP001056120"/>
    </source>
</evidence>
<keyword evidence="2" id="KW-1185">Reference proteome</keyword>
<protein>
    <submittedName>
        <fullName evidence="1">Uncharacterized protein</fullName>
    </submittedName>
</protein>
<proteinExistence type="predicted"/>
<dbReference type="EMBL" id="CM042043">
    <property type="protein sequence ID" value="KAI3695874.1"/>
    <property type="molecule type" value="Genomic_DNA"/>
</dbReference>
<comment type="caution">
    <text evidence="1">The sequence shown here is derived from an EMBL/GenBank/DDBJ whole genome shotgun (WGS) entry which is preliminary data.</text>
</comment>
<accession>A0ACB8ZEX7</accession>
<reference evidence="1 2" key="2">
    <citation type="journal article" date="2022" name="Mol. Ecol. Resour.">
        <title>The genomes of chicory, endive, great burdock and yacon provide insights into Asteraceae paleo-polyploidization history and plant inulin production.</title>
        <authorList>
            <person name="Fan W."/>
            <person name="Wang S."/>
            <person name="Wang H."/>
            <person name="Wang A."/>
            <person name="Jiang F."/>
            <person name="Liu H."/>
            <person name="Zhao H."/>
            <person name="Xu D."/>
            <person name="Zhang Y."/>
        </authorList>
    </citation>
    <scope>NUCLEOTIDE SEQUENCE [LARGE SCALE GENOMIC DNA]</scope>
    <source>
        <strain evidence="2">cv. Yunnan</strain>
        <tissue evidence="1">Leaves</tissue>
    </source>
</reference>